<evidence type="ECO:0000256" key="4">
    <source>
        <dbReference type="ARBA" id="ARBA00022540"/>
    </source>
</evidence>
<keyword evidence="4" id="KW-0396">Initiation factor</keyword>
<evidence type="ECO:0000256" key="2">
    <source>
        <dbReference type="ARBA" id="ARBA00007251"/>
    </source>
</evidence>
<dbReference type="GO" id="GO:0003743">
    <property type="term" value="F:translation initiation factor activity"/>
    <property type="evidence" value="ECO:0007669"/>
    <property type="project" value="UniProtKB-KW"/>
</dbReference>
<keyword evidence="12" id="KW-1185">Reference proteome</keyword>
<feature type="compositionally biased region" description="Basic and acidic residues" evidence="10">
    <location>
        <begin position="242"/>
        <end position="255"/>
    </location>
</feature>
<keyword evidence="3" id="KW-0963">Cytoplasm</keyword>
<dbReference type="AlphaFoldDB" id="A0AAV7EZD2"/>
<feature type="region of interest" description="Disordered" evidence="10">
    <location>
        <begin position="95"/>
        <end position="142"/>
    </location>
</feature>
<sequence>MDNQSSSSSLKLCSHKNANRPSRAVSDPKVRQVGFITPNDPPPEPTQSSATGSSPPVSVHNSPVGTLSPVMIPPLGHASENLSATLRLLSGHPFPVPSTQRPIAETSPMRVSPSSKNGWDGEFSRDLTSPRRARGGNPRGAVDIGAAMMGRTNINTVPVVNMPPGLSVSEKNRAVIVSHALSKPLKERTSKAERRALQEHQRARKAAALKEESGESNRCASAAGKPSPSKKEGASGSSVAASDKKVAYRSLGSRDRKKVLPHDMQRVEKSKRDIAVHEQIKGVEFFGHFPQDVQRKKLALLESKFFQHDQMHPAVFKVGLLFLAGDISGGNSRCIAMLQAFRDAINDYSTPPEKDVFPDLTDKIGSYVSFLKECRPLSVGMENAIKFLKNRIGKLHWTTMQKTRLGFSLTDSEATATLQSDIDYFINQRIILADKGPHFSEKKGTLFSEKKGIVDYAVTKIEDKDVLLTYGSSSVVEMLFVYAHKLGKKFQVVVVDSHPMLEGQSLLRRLVAKGIACTYTHINAVSHVMCDAKKVFLGASSVLSNGTVYSRIGTASVAMVAHQLRKPVLICCEAYKFHERARLDSICCNELGDPDAILKVRGRRDSDHLSNWADVENVQLLNLLYDTTPSEYVTAIVSDYGIVPPTSAPLILRLYKDEVDR</sequence>
<dbReference type="Gene3D" id="3.40.50.10470">
    <property type="entry name" value="Translation initiation factor eif-2b, domain 2"/>
    <property type="match status" value="1"/>
</dbReference>
<feature type="region of interest" description="Disordered" evidence="10">
    <location>
        <begin position="1"/>
        <end position="65"/>
    </location>
</feature>
<evidence type="ECO:0000313" key="11">
    <source>
        <dbReference type="EMBL" id="KAG9454265.1"/>
    </source>
</evidence>
<dbReference type="Proteomes" id="UP000825729">
    <property type="component" value="Unassembled WGS sequence"/>
</dbReference>
<organism evidence="11 12">
    <name type="scientific">Aristolochia fimbriata</name>
    <name type="common">White veined hardy Dutchman's pipe vine</name>
    <dbReference type="NCBI Taxonomy" id="158543"/>
    <lineage>
        <taxon>Eukaryota</taxon>
        <taxon>Viridiplantae</taxon>
        <taxon>Streptophyta</taxon>
        <taxon>Embryophyta</taxon>
        <taxon>Tracheophyta</taxon>
        <taxon>Spermatophyta</taxon>
        <taxon>Magnoliopsida</taxon>
        <taxon>Magnoliidae</taxon>
        <taxon>Piperales</taxon>
        <taxon>Aristolochiaceae</taxon>
        <taxon>Aristolochia</taxon>
    </lineage>
</organism>
<evidence type="ECO:0000256" key="5">
    <source>
        <dbReference type="ARBA" id="ARBA00022917"/>
    </source>
</evidence>
<dbReference type="PANTHER" id="PTHR10233">
    <property type="entry name" value="TRANSLATION INITIATION FACTOR EIF-2B"/>
    <property type="match status" value="1"/>
</dbReference>
<gene>
    <name evidence="11" type="ORF">H6P81_007169</name>
</gene>
<evidence type="ECO:0000256" key="10">
    <source>
        <dbReference type="SAM" id="MobiDB-lite"/>
    </source>
</evidence>
<evidence type="ECO:0000256" key="9">
    <source>
        <dbReference type="RuleBase" id="RU003814"/>
    </source>
</evidence>
<comment type="caution">
    <text evidence="11">The sequence shown here is derived from an EMBL/GenBank/DDBJ whole genome shotgun (WGS) entry which is preliminary data.</text>
</comment>
<accession>A0AAV7EZD2</accession>
<dbReference type="InterPro" id="IPR037171">
    <property type="entry name" value="NagB/RpiA_transferase-like"/>
</dbReference>
<feature type="compositionally biased region" description="Low complexity" evidence="10">
    <location>
        <begin position="53"/>
        <end position="64"/>
    </location>
</feature>
<comment type="similarity">
    <text evidence="2 9">Belongs to the eIF-2B alpha/beta/delta subunits family.</text>
</comment>
<name>A0AAV7EZD2_ARIFI</name>
<dbReference type="PANTHER" id="PTHR10233:SF14">
    <property type="entry name" value="TRANSLATION INITIATION FACTOR EIF-2B SUBUNIT DELTA"/>
    <property type="match status" value="1"/>
</dbReference>
<comment type="subcellular location">
    <subcellularLocation>
        <location evidence="1">Cytoplasm</location>
        <location evidence="1">Cytosol</location>
    </subcellularLocation>
</comment>
<dbReference type="InterPro" id="IPR000649">
    <property type="entry name" value="IF-2B-related"/>
</dbReference>
<evidence type="ECO:0000256" key="7">
    <source>
        <dbReference type="ARBA" id="ARBA00044356"/>
    </source>
</evidence>
<proteinExistence type="inferred from homology"/>
<reference evidence="11 12" key="1">
    <citation type="submission" date="2021-07" db="EMBL/GenBank/DDBJ databases">
        <title>The Aristolochia fimbriata genome: insights into angiosperm evolution, floral development and chemical biosynthesis.</title>
        <authorList>
            <person name="Jiao Y."/>
        </authorList>
    </citation>
    <scope>NUCLEOTIDE SEQUENCE [LARGE SCALE GENOMIC DNA]</scope>
    <source>
        <strain evidence="11">IBCAS-2021</strain>
        <tissue evidence="11">Leaf</tissue>
    </source>
</reference>
<feature type="region of interest" description="Disordered" evidence="10">
    <location>
        <begin position="185"/>
        <end position="255"/>
    </location>
</feature>
<dbReference type="SUPFAM" id="SSF100950">
    <property type="entry name" value="NagB/RpiA/CoA transferase-like"/>
    <property type="match status" value="1"/>
</dbReference>
<dbReference type="EMBL" id="JAINDJ010000003">
    <property type="protein sequence ID" value="KAG9454265.1"/>
    <property type="molecule type" value="Genomic_DNA"/>
</dbReference>
<dbReference type="InterPro" id="IPR042529">
    <property type="entry name" value="IF_2B-like_C"/>
</dbReference>
<evidence type="ECO:0000256" key="1">
    <source>
        <dbReference type="ARBA" id="ARBA00004514"/>
    </source>
</evidence>
<keyword evidence="5" id="KW-0648">Protein biosynthesis</keyword>
<comment type="subunit">
    <text evidence="8">Component of the translation initiation factor 2B (eIF2B) complex which is a heterodecamer of two sets of five different subunits: alpha, beta, gamma, delta and epsilon. Subunits alpha, beta and delta comprise a regulatory subcomplex and subunits epsilon and gamma comprise a catalytic subcomplex. Within the complex, the hexameric regulatory complex resides at the center, with the two heterodimeric catalytic subcomplexes bound on opposite sides.</text>
</comment>
<evidence type="ECO:0000256" key="6">
    <source>
        <dbReference type="ARBA" id="ARBA00044147"/>
    </source>
</evidence>
<dbReference type="Pfam" id="PF01008">
    <property type="entry name" value="IF-2B"/>
    <property type="match status" value="1"/>
</dbReference>
<evidence type="ECO:0000313" key="12">
    <source>
        <dbReference type="Proteomes" id="UP000825729"/>
    </source>
</evidence>
<evidence type="ECO:0000256" key="8">
    <source>
        <dbReference type="ARBA" id="ARBA00046432"/>
    </source>
</evidence>
<dbReference type="GO" id="GO:0005829">
    <property type="term" value="C:cytosol"/>
    <property type="evidence" value="ECO:0007669"/>
    <property type="project" value="UniProtKB-SubCell"/>
</dbReference>
<evidence type="ECO:0000256" key="3">
    <source>
        <dbReference type="ARBA" id="ARBA00022490"/>
    </source>
</evidence>
<protein>
    <recommendedName>
        <fullName evidence="6">Translation initiation factor eIF2B subunit delta</fullName>
    </recommendedName>
    <alternativeName>
        <fullName evidence="7">eIF2B GDP-GTP exchange factor subunit delta</fullName>
    </alternativeName>
</protein>
<feature type="compositionally biased region" description="Basic and acidic residues" evidence="10">
    <location>
        <begin position="185"/>
        <end position="201"/>
    </location>
</feature>